<comment type="caution">
    <text evidence="1">The sequence shown here is derived from an EMBL/GenBank/DDBJ whole genome shotgun (WGS) entry which is preliminary data.</text>
</comment>
<organism evidence="1 2">
    <name type="scientific">Oedothorax gibbosus</name>
    <dbReference type="NCBI Taxonomy" id="931172"/>
    <lineage>
        <taxon>Eukaryota</taxon>
        <taxon>Metazoa</taxon>
        <taxon>Ecdysozoa</taxon>
        <taxon>Arthropoda</taxon>
        <taxon>Chelicerata</taxon>
        <taxon>Arachnida</taxon>
        <taxon>Araneae</taxon>
        <taxon>Araneomorphae</taxon>
        <taxon>Entelegynae</taxon>
        <taxon>Araneoidea</taxon>
        <taxon>Linyphiidae</taxon>
        <taxon>Erigoninae</taxon>
        <taxon>Oedothorax</taxon>
    </lineage>
</organism>
<gene>
    <name evidence="1" type="ORF">JTE90_023521</name>
</gene>
<dbReference type="Proteomes" id="UP000827092">
    <property type="component" value="Unassembled WGS sequence"/>
</dbReference>
<dbReference type="EMBL" id="JAFNEN010000036">
    <property type="protein sequence ID" value="KAG8198759.1"/>
    <property type="molecule type" value="Genomic_DNA"/>
</dbReference>
<protein>
    <submittedName>
        <fullName evidence="1">Uncharacterized protein</fullName>
    </submittedName>
</protein>
<name>A0AAV6VSV7_9ARAC</name>
<keyword evidence="2" id="KW-1185">Reference proteome</keyword>
<accession>A0AAV6VSV7</accession>
<evidence type="ECO:0000313" key="2">
    <source>
        <dbReference type="Proteomes" id="UP000827092"/>
    </source>
</evidence>
<proteinExistence type="predicted"/>
<reference evidence="1 2" key="1">
    <citation type="journal article" date="2022" name="Nat. Ecol. Evol.">
        <title>A masculinizing supergene underlies an exaggerated male reproductive morph in a spider.</title>
        <authorList>
            <person name="Hendrickx F."/>
            <person name="De Corte Z."/>
            <person name="Sonet G."/>
            <person name="Van Belleghem S.M."/>
            <person name="Kostlbacher S."/>
            <person name="Vangestel C."/>
        </authorList>
    </citation>
    <scope>NUCLEOTIDE SEQUENCE [LARGE SCALE GENOMIC DNA]</scope>
    <source>
        <strain evidence="1">W744_W776</strain>
    </source>
</reference>
<evidence type="ECO:0000313" key="1">
    <source>
        <dbReference type="EMBL" id="KAG8198759.1"/>
    </source>
</evidence>
<sequence>MRQSYKRFHKELNFHLPESSRYYNTCKLFRGANIHLPAGPDIETFVNCLEEPTTIFLKLPHQDYRNQSRGANYHLPEAPDIKTIVTCLGEPSTLFLKLPISKTRLS</sequence>
<dbReference type="AlphaFoldDB" id="A0AAV6VSV7"/>